<dbReference type="InterPro" id="IPR039102">
    <property type="entry name" value="FAM13"/>
</dbReference>
<evidence type="ECO:0000256" key="3">
    <source>
        <dbReference type="SAM" id="MobiDB-lite"/>
    </source>
</evidence>
<evidence type="ECO:0000256" key="2">
    <source>
        <dbReference type="SAM" id="Coils"/>
    </source>
</evidence>
<dbReference type="PANTHER" id="PTHR15904">
    <property type="entry name" value="FAM13"/>
    <property type="match status" value="1"/>
</dbReference>
<dbReference type="PANTHER" id="PTHR15904:SF18">
    <property type="entry name" value="PROTEIN FAM13A"/>
    <property type="match status" value="1"/>
</dbReference>
<feature type="compositionally biased region" description="Polar residues" evidence="3">
    <location>
        <begin position="326"/>
        <end position="338"/>
    </location>
</feature>
<dbReference type="GeneTree" id="ENSGT00950000183033"/>
<gene>
    <name evidence="5" type="primary">FAM13A</name>
</gene>
<feature type="compositionally biased region" description="Basic and acidic residues" evidence="3">
    <location>
        <begin position="33"/>
        <end position="42"/>
    </location>
</feature>
<feature type="domain" description="FAM13A-like" evidence="4">
    <location>
        <begin position="533"/>
        <end position="601"/>
    </location>
</feature>
<evidence type="ECO:0000256" key="1">
    <source>
        <dbReference type="ARBA" id="ARBA00007549"/>
    </source>
</evidence>
<feature type="compositionally biased region" description="Basic and acidic residues" evidence="3">
    <location>
        <begin position="340"/>
        <end position="350"/>
    </location>
</feature>
<dbReference type="AlphaFoldDB" id="A0A4W6BY05"/>
<accession>A0A4W6BY05</accession>
<dbReference type="InterPro" id="IPR059029">
    <property type="entry name" value="FAM13A_dom"/>
</dbReference>
<evidence type="ECO:0000313" key="5">
    <source>
        <dbReference type="Ensembl" id="ENSLCAP00010003331.1"/>
    </source>
</evidence>
<proteinExistence type="inferred from homology"/>
<sequence length="607" mass="69942">NPSGDQSSEDSESTPRPPSPKVTATARQRRRQQREQHDDSLRHRDRNRYCHDAGCWWYQHESSGALSLIATLKFLMVLFSSLVWLNLKSVFTGCSSLLRALFFSLMVVQTLRMKIQESPVTCDTGRVSSGEVRGSDPDCEKTSCEDVPRLDLTALTEDNNWGEPVPAYSSLQRESMDREEARLSPHAGGGRLIRQLLEEDSDPMLSPRFYAYGQCQQYLDDTEVPPSPPNAHSFVSRRRSSSLGSCDDEKEELTSAQLTKRIHVLKKKIHRFEEKFEEERKYRPSHSDKAANPEVLRWMTELAKLRKELKEHKLMKSEEDLPPLTRQRSNTLPKSFGSQLEKKPQQEKVPKPPVESTLETILKKLQEKREEVNRPEDIKDMTREQIGAEKVALQKALLYYESIHGRPVTKSERQIMKPLYDRYRLVKQILCRASTIPVIGSPSSKRRGPLLQPIIEGETALFFDDIKEEEDGSEDDGDSKTQFTVTVRPDLSVLGFLDHMDEEVDGFISPVDELSPSKNMTDMRLSNLHSATMQELVEQLQETREEKKRIRKNLKEFEDQFFRQNGRNVQKEDRSPLAVEYSEYKHIKAKLRLLEVLISKRDSAKLI</sequence>
<feature type="region of interest" description="Disordered" evidence="3">
    <location>
        <begin position="313"/>
        <end position="356"/>
    </location>
</feature>
<dbReference type="Proteomes" id="UP000314980">
    <property type="component" value="Unassembled WGS sequence"/>
</dbReference>
<protein>
    <submittedName>
        <fullName evidence="5">Family with sequence similarity 13 member A</fullName>
    </submittedName>
</protein>
<dbReference type="Pfam" id="PF26116">
    <property type="entry name" value="FAM13A"/>
    <property type="match status" value="1"/>
</dbReference>
<name>A0A4W6BY05_LATCA</name>
<feature type="region of interest" description="Disordered" evidence="3">
    <location>
        <begin position="1"/>
        <end position="42"/>
    </location>
</feature>
<feature type="region of interest" description="Disordered" evidence="3">
    <location>
        <begin position="225"/>
        <end position="250"/>
    </location>
</feature>
<reference evidence="6" key="1">
    <citation type="submission" date="2015-09" db="EMBL/GenBank/DDBJ databases">
        <authorList>
            <person name="Sai Rama Sridatta P."/>
        </authorList>
    </citation>
    <scope>NUCLEOTIDE SEQUENCE [LARGE SCALE GENOMIC DNA]</scope>
</reference>
<evidence type="ECO:0000259" key="4">
    <source>
        <dbReference type="Pfam" id="PF26116"/>
    </source>
</evidence>
<evidence type="ECO:0000313" key="6">
    <source>
        <dbReference type="Proteomes" id="UP000314980"/>
    </source>
</evidence>
<dbReference type="Ensembl" id="ENSLCAT00010003428.1">
    <property type="protein sequence ID" value="ENSLCAP00010003331.1"/>
    <property type="gene ID" value="ENSLCAG00010001726.1"/>
</dbReference>
<keyword evidence="6" id="KW-1185">Reference proteome</keyword>
<organism evidence="5 6">
    <name type="scientific">Lates calcarifer</name>
    <name type="common">Barramundi</name>
    <name type="synonym">Holocentrus calcarifer</name>
    <dbReference type="NCBI Taxonomy" id="8187"/>
    <lineage>
        <taxon>Eukaryota</taxon>
        <taxon>Metazoa</taxon>
        <taxon>Chordata</taxon>
        <taxon>Craniata</taxon>
        <taxon>Vertebrata</taxon>
        <taxon>Euteleostomi</taxon>
        <taxon>Actinopterygii</taxon>
        <taxon>Neopterygii</taxon>
        <taxon>Teleostei</taxon>
        <taxon>Neoteleostei</taxon>
        <taxon>Acanthomorphata</taxon>
        <taxon>Carangaria</taxon>
        <taxon>Carangaria incertae sedis</taxon>
        <taxon>Centropomidae</taxon>
        <taxon>Lates</taxon>
    </lineage>
</organism>
<comment type="similarity">
    <text evidence="1">Belongs to the FAM13 family.</text>
</comment>
<reference evidence="5" key="3">
    <citation type="submission" date="2025-09" db="UniProtKB">
        <authorList>
            <consortium name="Ensembl"/>
        </authorList>
    </citation>
    <scope>IDENTIFICATION</scope>
</reference>
<feature type="coiled-coil region" evidence="2">
    <location>
        <begin position="526"/>
        <end position="560"/>
    </location>
</feature>
<reference evidence="5" key="2">
    <citation type="submission" date="2025-08" db="UniProtKB">
        <authorList>
            <consortium name="Ensembl"/>
        </authorList>
    </citation>
    <scope>IDENTIFICATION</scope>
</reference>
<keyword evidence="2" id="KW-0175">Coiled coil</keyword>